<feature type="compositionally biased region" description="Pro residues" evidence="5">
    <location>
        <begin position="347"/>
        <end position="357"/>
    </location>
</feature>
<dbReference type="Pfam" id="PF00069">
    <property type="entry name" value="Pkinase"/>
    <property type="match status" value="1"/>
</dbReference>
<feature type="transmembrane region" description="Helical" evidence="6">
    <location>
        <begin position="607"/>
        <end position="629"/>
    </location>
</feature>
<dbReference type="PROSITE" id="PS00109">
    <property type="entry name" value="PROTEIN_KINASE_TYR"/>
    <property type="match status" value="1"/>
</dbReference>
<dbReference type="VEuPathDB" id="TriTrypDB:LdCL_350037200"/>
<keyword evidence="6" id="KW-0472">Membrane</keyword>
<keyword evidence="3 8" id="KW-0418">Kinase</keyword>
<dbReference type="Proteomes" id="UP000274082">
    <property type="component" value="Chromosome 35"/>
</dbReference>
<dbReference type="PROSITE" id="PS50011">
    <property type="entry name" value="PROTEIN_KINASE_DOM"/>
    <property type="match status" value="1"/>
</dbReference>
<dbReference type="VEuPathDB" id="TriTrypDB:LDHU3_35.4230"/>
<feature type="compositionally biased region" description="Pro residues" evidence="5">
    <location>
        <begin position="488"/>
        <end position="504"/>
    </location>
</feature>
<dbReference type="GO" id="GO:0004672">
    <property type="term" value="F:protein kinase activity"/>
    <property type="evidence" value="ECO:0007669"/>
    <property type="project" value="InterPro"/>
</dbReference>
<feature type="compositionally biased region" description="Low complexity" evidence="5">
    <location>
        <begin position="166"/>
        <end position="176"/>
    </location>
</feature>
<keyword evidence="9" id="KW-1185">Reference proteome</keyword>
<name>A0A3Q8IPS2_LEIDO</name>
<feature type="compositionally biased region" description="Polar residues" evidence="5">
    <location>
        <begin position="1461"/>
        <end position="1472"/>
    </location>
</feature>
<reference evidence="8 9" key="1">
    <citation type="journal article" date="2018" name="Sci. Rep.">
        <title>A complete Leishmania donovani reference genome identifies novel genetic variations associated with virulence.</title>
        <authorList>
            <person name="Lypaczewski P."/>
            <person name="Hoshizaki J."/>
            <person name="Zhang W.-W."/>
            <person name="McCall L.-I."/>
            <person name="Torcivia-Rodriguez J."/>
            <person name="Simonyan V."/>
            <person name="Kaur A."/>
            <person name="Dewar K."/>
            <person name="Matlashewski G."/>
        </authorList>
    </citation>
    <scope>NUCLEOTIDE SEQUENCE [LARGE SCALE GENOMIC DNA]</scope>
    <source>
        <strain evidence="8 9">LdCL</strain>
    </source>
</reference>
<evidence type="ECO:0000259" key="7">
    <source>
        <dbReference type="PROSITE" id="PS50011"/>
    </source>
</evidence>
<evidence type="ECO:0000313" key="9">
    <source>
        <dbReference type="Proteomes" id="UP000274082"/>
    </source>
</evidence>
<dbReference type="SUPFAM" id="SSF56112">
    <property type="entry name" value="Protein kinase-like (PK-like)"/>
    <property type="match status" value="1"/>
</dbReference>
<dbReference type="EMBL" id="CP029534">
    <property type="protein sequence ID" value="AYU83122.1"/>
    <property type="molecule type" value="Genomic_DNA"/>
</dbReference>
<keyword evidence="2" id="KW-0547">Nucleotide-binding</keyword>
<dbReference type="GO" id="GO:0005524">
    <property type="term" value="F:ATP binding"/>
    <property type="evidence" value="ECO:0007669"/>
    <property type="project" value="UniProtKB-KW"/>
</dbReference>
<dbReference type="InterPro" id="IPR008266">
    <property type="entry name" value="Tyr_kinase_AS"/>
</dbReference>
<dbReference type="InterPro" id="IPR050538">
    <property type="entry name" value="MAP_kinase_kinase_kinase"/>
</dbReference>
<feature type="region of interest" description="Disordered" evidence="5">
    <location>
        <begin position="1434"/>
        <end position="1472"/>
    </location>
</feature>
<proteinExistence type="predicted"/>
<feature type="region of interest" description="Disordered" evidence="5">
    <location>
        <begin position="1"/>
        <end position="21"/>
    </location>
</feature>
<sequence length="1877" mass="202947">MAHLDSDAITPHSPRSQPRILAGHIGEEKDAIDRDGMQPGGDVGNGAASILRRRWMYDGGRKIAPFLSARHAHQESKEKVEIGGDSSTVVVRPNVIAATPRENRSPLDRAITPPSPLQLLPKTILPASVVASTSLARQHGVRGNVRPVDKASTYNDEQANPEEHSSPSCSIIASSSSGGGDFSLEADNDAQLSNAPCHAPLGRRLTQLELPFPQVTLSSLLQSNQSTSADGVDTSAGSQDTRLSSKRSTASRRCYVPGRASRLHSNILVSEGGGGMLSALFSNTSRATTQASEVTTRAPNESLHGLDTSYMRASLLSLSSETESASEGTSLTPVQQHDESITYRSSLPPPPPPPPPVRTRTFTLAEATENAAHAAAKHSSTRLTPSALMTPPLMAVEPRSRLPSFRTRNPLMQPRQLSDGHLGEHAVAPSQFHDEDAPAAAGTPRSCYRGPRSALLRGCADRRQSASRTPPIAVLVPLPPKSEELAPAPAPASTPATASPPPTQPLDSDTYAVNANSLASEMSFRYRARPSPRAQQLDPASVLEPRASLCVSPLHPSLSQVYVLTPRPQPPRSTPARSSPPRSGDPTLLEYVASLKPPRGSCSIRRALLSVGVALCAVPLCVAILLFGLHYCAVTLQEKSYAEALLHARMGTMLKVDLELLLSILLSIVVVGGGSGAVIYVVLYRLAIRHQVRAFALCVRLADTLSPLDVHHLAAEDSEGRQDIAMPIDAAAAAAQQADNGDSRAQWFSPFVARWHEEVSRLVKLLTCPIEVSQAEWRSFLFSERRSLALPNEGTNGSGDLPVTETTLADGPFHNSNNRRSLPFGVQASVPMTENEPWPPHEAQPGSRYRMSEAVFSRRPQHPVDVSKRQEAVTVVVCRLMAPAELLVEQRPLTQAQLKELQRLSNEFHQRLRTVPRTSCAAVTEVGVSEVVFSFNTFSPLPSLVASPAAVALAVVAQKALVEWSPTYRGTPVQWGIAVHRFDAYICPTRGMQGRLYVSFGTVEYDFARQLAELAALFDYGALCHAGFLADASCESQCLPVDYVMDLRQQAFLVYQLHDGDVDREQRLQMNSAIASMRNGEYKAAADALGMWRRKSGGCSGLPRTAAHLRYVAGFLERAARKRRLRVSEATVEAVTAPSFTCAVEGVAEWAAESLLTSYFRPPPVWEEEEAPRAPSPDLLRAPAILATSGGGSCGLRKRECGSSNVLVPFSPQPSRGAAGELATFFRSLMRRSYQARTRYVLSAEQREGQVGSRAMGEPPHQPREVLAAIEGDARPPSSLQRCYGLPSPGTESVSGERNVLEDGSAPLSPRDNVTGCSSSFHATRSVFEASTPTTTFPDVTCGDRKWGALALLTEPDQSTVTVTASRPRLFSNSWSLAESGVPEMPTLTPLTSGVLRSSQSDVRRQRHASILISAAKKEDDAAGPVAACASAKDNATLRSSRGRRDSGGCRSERPRGRHGSQFTTEVPTSDELSSRLLGHQCVSQLTDTTIARFPSEVSHESLSARSGSVRRRASASTAAASSVLPLFADSMVPFTVQDRTEARSEAETACEADLNQELSMMSVAQRSRSRRSHRATAQPSSVVCSCTRRIDNSSSNTVMVFQGFHPDGYLVVVKRADRRAAKQVAQLRNEVDLLRELHHRNVVNIVSAWKDDEAVYFAMEYACETLATVLQKFKVLLPGVVRFYAREVLNALVYLHRDCGIIHRDLSPNNVIITNTTDRSRVKLIDFGRSIMAPHFCSGSSGMSTTVPGNASLEFTEQHSSRNKVSVTDVPTSVVGTPLFMSPQACRGLAHPTSDIWSLGIIVHLCLTGTYPYPPETFTDPETFVANIGSGRLTPVIADTCEMTGEARSFIERCLTLSHTERPSAAALLKHGFVER</sequence>
<feature type="domain" description="Protein kinase" evidence="7">
    <location>
        <begin position="1585"/>
        <end position="1875"/>
    </location>
</feature>
<keyword evidence="6" id="KW-0812">Transmembrane</keyword>
<gene>
    <name evidence="8" type="ORF">LdCL_350037200</name>
</gene>
<accession>A0A3Q8IPS2</accession>
<organism evidence="8 9">
    <name type="scientific">Leishmania donovani</name>
    <dbReference type="NCBI Taxonomy" id="5661"/>
    <lineage>
        <taxon>Eukaryota</taxon>
        <taxon>Discoba</taxon>
        <taxon>Euglenozoa</taxon>
        <taxon>Kinetoplastea</taxon>
        <taxon>Metakinetoplastina</taxon>
        <taxon>Trypanosomatida</taxon>
        <taxon>Trypanosomatidae</taxon>
        <taxon>Leishmaniinae</taxon>
        <taxon>Leishmania</taxon>
    </lineage>
</organism>
<evidence type="ECO:0000256" key="1">
    <source>
        <dbReference type="ARBA" id="ARBA00022679"/>
    </source>
</evidence>
<evidence type="ECO:0000313" key="8">
    <source>
        <dbReference type="EMBL" id="AYU83122.1"/>
    </source>
</evidence>
<feature type="compositionally biased region" description="Polar residues" evidence="5">
    <location>
        <begin position="235"/>
        <end position="248"/>
    </location>
</feature>
<evidence type="ECO:0000256" key="6">
    <source>
        <dbReference type="SAM" id="Phobius"/>
    </source>
</evidence>
<feature type="region of interest" description="Disordered" evidence="5">
    <location>
        <begin position="317"/>
        <end position="359"/>
    </location>
</feature>
<keyword evidence="4" id="KW-0067">ATP-binding</keyword>
<dbReference type="InterPro" id="IPR000719">
    <property type="entry name" value="Prot_kinase_dom"/>
</dbReference>
<dbReference type="Gene3D" id="3.30.200.20">
    <property type="entry name" value="Phosphorylase Kinase, domain 1"/>
    <property type="match status" value="1"/>
</dbReference>
<feature type="compositionally biased region" description="Basic and acidic residues" evidence="5">
    <location>
        <begin position="1443"/>
        <end position="1455"/>
    </location>
</feature>
<protein>
    <submittedName>
        <fullName evidence="8">Protein kinase, putative</fullName>
    </submittedName>
</protein>
<dbReference type="Gene3D" id="1.10.510.10">
    <property type="entry name" value="Transferase(Phosphotransferase) domain 1"/>
    <property type="match status" value="1"/>
</dbReference>
<dbReference type="PANTHER" id="PTHR48016">
    <property type="entry name" value="MAP KINASE KINASE KINASE SSK2-RELATED-RELATED"/>
    <property type="match status" value="1"/>
</dbReference>
<feature type="region of interest" description="Disordered" evidence="5">
    <location>
        <begin position="139"/>
        <end position="187"/>
    </location>
</feature>
<keyword evidence="6" id="KW-1133">Transmembrane helix</keyword>
<evidence type="ECO:0000256" key="3">
    <source>
        <dbReference type="ARBA" id="ARBA00022777"/>
    </source>
</evidence>
<feature type="region of interest" description="Disordered" evidence="5">
    <location>
        <begin position="564"/>
        <end position="585"/>
    </location>
</feature>
<feature type="region of interest" description="Disordered" evidence="5">
    <location>
        <begin position="481"/>
        <end position="509"/>
    </location>
</feature>
<dbReference type="PANTHER" id="PTHR48016:SF56">
    <property type="entry name" value="MAPKK KINASE"/>
    <property type="match status" value="1"/>
</dbReference>
<feature type="region of interest" description="Disordered" evidence="5">
    <location>
        <begin position="226"/>
        <end position="253"/>
    </location>
</feature>
<dbReference type="OrthoDB" id="4062651at2759"/>
<evidence type="ECO:0000256" key="2">
    <source>
        <dbReference type="ARBA" id="ARBA00022741"/>
    </source>
</evidence>
<feature type="compositionally biased region" description="Low complexity" evidence="5">
    <location>
        <begin position="317"/>
        <end position="332"/>
    </location>
</feature>
<evidence type="ECO:0000256" key="5">
    <source>
        <dbReference type="SAM" id="MobiDB-lite"/>
    </source>
</evidence>
<feature type="transmembrane region" description="Helical" evidence="6">
    <location>
        <begin position="660"/>
        <end position="683"/>
    </location>
</feature>
<feature type="region of interest" description="Disordered" evidence="5">
    <location>
        <begin position="1275"/>
        <end position="1313"/>
    </location>
</feature>
<keyword evidence="1" id="KW-0808">Transferase</keyword>
<evidence type="ECO:0000256" key="4">
    <source>
        <dbReference type="ARBA" id="ARBA00022840"/>
    </source>
</evidence>
<dbReference type="InterPro" id="IPR011009">
    <property type="entry name" value="Kinase-like_dom_sf"/>
</dbReference>
<dbReference type="VEuPathDB" id="TriTrypDB:LdBPK_353220.1"/>